<protein>
    <submittedName>
        <fullName evidence="3">EOG090X0J8E</fullName>
    </submittedName>
</protein>
<keyword evidence="1" id="KW-0143">Chaperone</keyword>
<dbReference type="Pfam" id="PF05348">
    <property type="entry name" value="UMP1"/>
    <property type="match status" value="1"/>
</dbReference>
<evidence type="ECO:0000313" key="3">
    <source>
        <dbReference type="EMBL" id="SVE94005.1"/>
    </source>
</evidence>
<dbReference type="EMBL" id="LR024386">
    <property type="protein sequence ID" value="SVE94005.1"/>
    <property type="molecule type" value="mRNA"/>
</dbReference>
<name>A0A4Y7NPG2_9CRUS</name>
<proteinExistence type="evidence at transcript level"/>
<evidence type="ECO:0000256" key="1">
    <source>
        <dbReference type="ARBA" id="ARBA00023186"/>
    </source>
</evidence>
<gene>
    <name evidence="3" type="primary">EOG090X0J8E</name>
</gene>
<dbReference type="PANTHER" id="PTHR12828:SF3">
    <property type="entry name" value="PROTEASOME MATURATION PROTEIN"/>
    <property type="match status" value="1"/>
</dbReference>
<dbReference type="GO" id="GO:0043248">
    <property type="term" value="P:proteasome assembly"/>
    <property type="evidence" value="ECO:0007669"/>
    <property type="project" value="InterPro"/>
</dbReference>
<dbReference type="GO" id="GO:0005737">
    <property type="term" value="C:cytoplasm"/>
    <property type="evidence" value="ECO:0007669"/>
    <property type="project" value="TreeGrafter"/>
</dbReference>
<dbReference type="AlphaFoldDB" id="A0A4Y7NPG2"/>
<accession>A0A4Y7NPG2</accession>
<dbReference type="InterPro" id="IPR008012">
    <property type="entry name" value="Ump1"/>
</dbReference>
<sequence>MIADVFSLSSIQKNRALDGITFAHPLQEALKKHDKKKEDIDMRILRSMQGLHAPMRLQMEKQSLKNIGHLPCLHRHNALLDALTGKDTTLDFEDFLNQPQYSEVMGQPHVMIERHLGLL</sequence>
<reference evidence="3" key="1">
    <citation type="submission" date="2018-08" db="EMBL/GenBank/DDBJ databases">
        <authorList>
            <person name="Cornetti L."/>
        </authorList>
    </citation>
    <scope>NUCLEOTIDE SEQUENCE</scope>
    <source>
        <strain evidence="3">BE-ASS</strain>
    </source>
</reference>
<dbReference type="PANTHER" id="PTHR12828">
    <property type="entry name" value="PROTEASOME MATURATION PROTEIN UMP1"/>
    <property type="match status" value="1"/>
</dbReference>
<dbReference type="GO" id="GO:0005634">
    <property type="term" value="C:nucleus"/>
    <property type="evidence" value="ECO:0007669"/>
    <property type="project" value="TreeGrafter"/>
</dbReference>
<evidence type="ECO:0000256" key="2">
    <source>
        <dbReference type="ARBA" id="ARBA00043974"/>
    </source>
</evidence>
<organism evidence="3">
    <name type="scientific">Scapholeberis mucronata</name>
    <dbReference type="NCBI Taxonomy" id="202097"/>
    <lineage>
        <taxon>Eukaryota</taxon>
        <taxon>Metazoa</taxon>
        <taxon>Ecdysozoa</taxon>
        <taxon>Arthropoda</taxon>
        <taxon>Crustacea</taxon>
        <taxon>Branchiopoda</taxon>
        <taxon>Diplostraca</taxon>
        <taxon>Cladocera</taxon>
        <taxon>Anomopoda</taxon>
        <taxon>Daphniidae</taxon>
        <taxon>Scapholeberis</taxon>
    </lineage>
</organism>
<comment type="similarity">
    <text evidence="2">Belongs to the POMP/UMP1 family.</text>
</comment>